<feature type="domain" description="Zinc knuckle" evidence="3">
    <location>
        <begin position="140"/>
        <end position="179"/>
    </location>
</feature>
<dbReference type="InterPro" id="IPR039213">
    <property type="entry name" value="FAM90"/>
</dbReference>
<dbReference type="Ensembl" id="ENSCHIT00010036950.1">
    <property type="protein sequence ID" value="ENSCHIP00010026186.1"/>
    <property type="gene ID" value="ENSCHIG00010019498.1"/>
</dbReference>
<dbReference type="AlphaFoldDB" id="A0A8C2RB75"/>
<dbReference type="Pfam" id="PF15288">
    <property type="entry name" value="zf-CCHC_6"/>
    <property type="match status" value="1"/>
</dbReference>
<comment type="similarity">
    <text evidence="1">Belongs to the FAM90 family.</text>
</comment>
<feature type="compositionally biased region" description="Basic and acidic residues" evidence="2">
    <location>
        <begin position="198"/>
        <end position="209"/>
    </location>
</feature>
<feature type="region of interest" description="Disordered" evidence="2">
    <location>
        <begin position="198"/>
        <end position="275"/>
    </location>
</feature>
<reference evidence="4" key="2">
    <citation type="submission" date="2025-08" db="UniProtKB">
        <authorList>
            <consortium name="Ensembl"/>
        </authorList>
    </citation>
    <scope>IDENTIFICATION</scope>
</reference>
<sequence length="275" mass="31469">MDPSKLSMEQGKAFLQEIGIPQRDLDLMTEKWVVDASVEVLLRFPLSPGEDPTARCVPNKKRQPPEHKPHGAPQRPGVQEERKSNSQLPRKNAQKPQEVRQIKSHYIHQLPQRPTMAQNVKKLLRGPVEQRTTFSDENNKVKCRNCGAFGHLATSKWCPMKSWAGAIAPQPLGSKKKENLEPRRPQDIQTPTFFNEAVREQEPEPRQEVQQRNAVPQTHPVSCQGKRQRPWQEPEELCAFMRQPTRPMPVQTSKRRPVLGPVVMGQPLAQIPKKR</sequence>
<protein>
    <recommendedName>
        <fullName evidence="3">Zinc knuckle domain-containing protein</fullName>
    </recommendedName>
</protein>
<dbReference type="PANTHER" id="PTHR16035">
    <property type="entry name" value="PROTEIN FAM90A1"/>
    <property type="match status" value="1"/>
</dbReference>
<accession>A0A8C2RB75</accession>
<feature type="region of interest" description="Disordered" evidence="2">
    <location>
        <begin position="45"/>
        <end position="100"/>
    </location>
</feature>
<evidence type="ECO:0000256" key="2">
    <source>
        <dbReference type="SAM" id="MobiDB-lite"/>
    </source>
</evidence>
<reference evidence="4" key="1">
    <citation type="submission" date="2019-03" db="EMBL/GenBank/DDBJ databases">
        <title>Genome sequencing and reference-guided assembly of Black Bengal Goat (Capra hircus).</title>
        <authorList>
            <person name="Siddiki A.Z."/>
            <person name="Baten A."/>
            <person name="Billah M."/>
            <person name="Alam M.A.U."/>
            <person name="Shawrob K.S.M."/>
            <person name="Saha S."/>
            <person name="Chowdhury M."/>
            <person name="Rahman A.H."/>
            <person name="Stear M."/>
            <person name="Miah G."/>
            <person name="Das G.B."/>
            <person name="Hossain M.M."/>
            <person name="Kumkum M."/>
            <person name="Islam M.S."/>
            <person name="Mollah A.M."/>
            <person name="Ahsan A."/>
            <person name="Tusar F."/>
            <person name="Khan M.K.I."/>
        </authorList>
    </citation>
    <scope>NUCLEOTIDE SEQUENCE [LARGE SCALE GENOMIC DNA]</scope>
</reference>
<evidence type="ECO:0000259" key="3">
    <source>
        <dbReference type="Pfam" id="PF15288"/>
    </source>
</evidence>
<dbReference type="InterPro" id="IPR041670">
    <property type="entry name" value="Znf-CCHC_6"/>
</dbReference>
<proteinExistence type="inferred from homology"/>
<evidence type="ECO:0000313" key="4">
    <source>
        <dbReference type="Ensembl" id="ENSCHIP00010026186.1"/>
    </source>
</evidence>
<name>A0A8C2RB75_CAPHI</name>
<dbReference type="PANTHER" id="PTHR16035:SF14">
    <property type="entry name" value="FAMILY WITH SEQUENCE SIMILARITY 90 MEMBER A11, PSEUDOGENE-RELATED"/>
    <property type="match status" value="1"/>
</dbReference>
<evidence type="ECO:0000256" key="1">
    <source>
        <dbReference type="ARBA" id="ARBA00007943"/>
    </source>
</evidence>
<organism evidence="4">
    <name type="scientific">Capra hircus</name>
    <name type="common">Goat</name>
    <dbReference type="NCBI Taxonomy" id="9925"/>
    <lineage>
        <taxon>Eukaryota</taxon>
        <taxon>Metazoa</taxon>
        <taxon>Chordata</taxon>
        <taxon>Craniata</taxon>
        <taxon>Vertebrata</taxon>
        <taxon>Euteleostomi</taxon>
        <taxon>Mammalia</taxon>
        <taxon>Eutheria</taxon>
        <taxon>Laurasiatheria</taxon>
        <taxon>Artiodactyla</taxon>
        <taxon>Ruminantia</taxon>
        <taxon>Pecora</taxon>
        <taxon>Bovidae</taxon>
        <taxon>Caprinae</taxon>
        <taxon>Capra</taxon>
    </lineage>
</organism>